<dbReference type="InterPro" id="IPR013785">
    <property type="entry name" value="Aldolase_TIM"/>
</dbReference>
<evidence type="ECO:0000256" key="4">
    <source>
        <dbReference type="ARBA" id="ARBA00023295"/>
    </source>
</evidence>
<dbReference type="Gene3D" id="2.70.98.60">
    <property type="entry name" value="alpha-galactosidase from lactobacil brevis"/>
    <property type="match status" value="1"/>
</dbReference>
<dbReference type="EC" id="3.2.1.22" evidence="2 5"/>
<dbReference type="CDD" id="cd14791">
    <property type="entry name" value="GH36"/>
    <property type="match status" value="1"/>
</dbReference>
<dbReference type="InterPro" id="IPR038417">
    <property type="entry name" value="Alpga-gal_N_sf"/>
</dbReference>
<keyword evidence="10" id="KW-1185">Reference proteome</keyword>
<evidence type="ECO:0000256" key="2">
    <source>
        <dbReference type="ARBA" id="ARBA00012755"/>
    </source>
</evidence>
<dbReference type="PANTHER" id="PTHR43053">
    <property type="entry name" value="GLYCOSIDASE FAMILY 31"/>
    <property type="match status" value="1"/>
</dbReference>
<evidence type="ECO:0000256" key="1">
    <source>
        <dbReference type="ARBA" id="ARBA00001255"/>
    </source>
</evidence>
<evidence type="ECO:0000313" key="9">
    <source>
        <dbReference type="EMBL" id="TCK46319.1"/>
    </source>
</evidence>
<comment type="similarity">
    <text evidence="5">Belongs to the glycosyl hydrolase.</text>
</comment>
<feature type="domain" description="Glycosyl hydrolase family 36 N-terminal" evidence="8">
    <location>
        <begin position="23"/>
        <end position="254"/>
    </location>
</feature>
<dbReference type="FunFam" id="3.20.20.70:FF:000118">
    <property type="entry name" value="Alpha-galactosidase"/>
    <property type="match status" value="1"/>
</dbReference>
<proteinExistence type="inferred from homology"/>
<dbReference type="RefSeq" id="WP_131914330.1">
    <property type="nucleotide sequence ID" value="NZ_OU594967.1"/>
</dbReference>
<evidence type="ECO:0000259" key="8">
    <source>
        <dbReference type="Pfam" id="PF16875"/>
    </source>
</evidence>
<sequence length="706" mass="80002">MQEFVQLNSSSASLVIALTPVAEIVHWGKRLAPLTETQWSAFVGSQRRAIANARLDQDVPLTLCPELGRGSFGSPGIEGHRDGEHSMPRFEPVLVHQDDAHQVSIVCEDALAALRLVVQFQLDASSNVLRQKMTLTNLGETPYQLQKLALTLPVPARANCLESYYGRWSREFQAHRQTIEHGAWSVENRRGRTSHEYFPGCLVGTAHFSEQQGEVWSFHLGWSGNHQWRCEAKSDGRRFVQAGELLLPGEITLAPAQSYSTPEWFASYSAQGVNGIRTHQHRFVREQIVPFDRNEPRPVHLNTWEGIYFDHDPDYICQMASEAAALGVERFIIDDGWFIGRNDDTSSLGDWVLDKTKYPQGLMPVIEHVQRLGMTFGLWVEPEMVNPDSELFRRHPEWLLAAAGYEAPTGRNQYLLDLQIPECFNYLFSTLDALLSDYPIGYLKWDMNRELVQPTHNGRAAVHGQTMALYRLIDQLIARHPDVEIESCASGGGRIDYEILKRTCRFWTSDCNDALERQSIQKHMGIFFPPEVMGAHIGPYHSHTTRRSHDIQLRGLTALTGHMGVELDPVKAAADEKQAFARYIALHKHHRYLLHHGNSFYLDSSDQSRWVYGVEYNGDMLVVVCQLRMPDYALVAPILLPNLDIEKWYRVSMLDYPAASAGLMKPNQGWWNESSLVVKGEWLCQVGLSLPLLDPESGLLLSVEVL</sequence>
<organism evidence="9 10">
    <name type="scientific">Celerinatantimonas diazotrophica</name>
    <dbReference type="NCBI Taxonomy" id="412034"/>
    <lineage>
        <taxon>Bacteria</taxon>
        <taxon>Pseudomonadati</taxon>
        <taxon>Pseudomonadota</taxon>
        <taxon>Gammaproteobacteria</taxon>
        <taxon>Celerinatantimonadaceae</taxon>
        <taxon>Celerinatantimonas</taxon>
    </lineage>
</organism>
<gene>
    <name evidence="9" type="ORF">EV690_3595</name>
</gene>
<evidence type="ECO:0000256" key="3">
    <source>
        <dbReference type="ARBA" id="ARBA00022801"/>
    </source>
</evidence>
<feature type="active site" description="Proton donor" evidence="6">
    <location>
        <position position="510"/>
    </location>
</feature>
<dbReference type="PIRSF" id="PIRSF005536">
    <property type="entry name" value="Agal"/>
    <property type="match status" value="1"/>
</dbReference>
<dbReference type="Pfam" id="PF16875">
    <property type="entry name" value="Glyco_hydro_36N"/>
    <property type="match status" value="1"/>
</dbReference>
<feature type="binding site" evidence="7">
    <location>
        <begin position="444"/>
        <end position="448"/>
    </location>
    <ligand>
        <name>substrate</name>
    </ligand>
</feature>
<name>A0A4R1J7A5_9GAMM</name>
<accession>A0A4R1J7A5</accession>
<dbReference type="GO" id="GO:0004557">
    <property type="term" value="F:alpha-galactosidase activity"/>
    <property type="evidence" value="ECO:0007669"/>
    <property type="project" value="UniProtKB-UniRule"/>
</dbReference>
<evidence type="ECO:0000256" key="6">
    <source>
        <dbReference type="PIRSR" id="PIRSR005536-1"/>
    </source>
</evidence>
<keyword evidence="3 5" id="KW-0378">Hydrolase</keyword>
<dbReference type="InterPro" id="IPR031704">
    <property type="entry name" value="Glyco_hydro_36_N"/>
</dbReference>
<comment type="caution">
    <text evidence="9">The sequence shown here is derived from an EMBL/GenBank/DDBJ whole genome shotgun (WGS) entry which is preliminary data.</text>
</comment>
<dbReference type="Pfam" id="PF02065">
    <property type="entry name" value="Melibiase"/>
    <property type="match status" value="1"/>
</dbReference>
<feature type="active site" description="Nucleophile" evidence="6">
    <location>
        <position position="446"/>
    </location>
</feature>
<dbReference type="InterPro" id="IPR017853">
    <property type="entry name" value="GH"/>
</dbReference>
<comment type="catalytic activity">
    <reaction evidence="1 5">
        <text>Hydrolysis of terminal, non-reducing alpha-D-galactose residues in alpha-D-galactosides, including galactose oligosaccharides, galactomannans and galactolipids.</text>
        <dbReference type="EC" id="3.2.1.22"/>
    </reaction>
</comment>
<evidence type="ECO:0000313" key="10">
    <source>
        <dbReference type="Proteomes" id="UP000295565"/>
    </source>
</evidence>
<dbReference type="PANTHER" id="PTHR43053:SF3">
    <property type="entry name" value="ALPHA-GALACTOSIDASE C-RELATED"/>
    <property type="match status" value="1"/>
</dbReference>
<dbReference type="PRINTS" id="PR00743">
    <property type="entry name" value="GLHYDRLASE36"/>
</dbReference>
<feature type="binding site" evidence="7">
    <location>
        <position position="488"/>
    </location>
    <ligand>
        <name>substrate</name>
    </ligand>
</feature>
<feature type="binding site" evidence="7">
    <location>
        <position position="168"/>
    </location>
    <ligand>
        <name>substrate</name>
    </ligand>
</feature>
<feature type="binding site" evidence="7">
    <location>
        <begin position="334"/>
        <end position="335"/>
    </location>
    <ligand>
        <name>substrate</name>
    </ligand>
</feature>
<dbReference type="PROSITE" id="PS00512">
    <property type="entry name" value="ALPHA_GALACTOSIDASE"/>
    <property type="match status" value="1"/>
</dbReference>
<dbReference type="Gene3D" id="3.20.20.70">
    <property type="entry name" value="Aldolase class I"/>
    <property type="match status" value="1"/>
</dbReference>
<dbReference type="OrthoDB" id="9758822at2"/>
<keyword evidence="4 5" id="KW-0326">Glycosidase</keyword>
<dbReference type="InterPro" id="IPR000111">
    <property type="entry name" value="Glyco_hydro_27/36_CS"/>
</dbReference>
<evidence type="ECO:0000256" key="7">
    <source>
        <dbReference type="PIRSR" id="PIRSR005536-2"/>
    </source>
</evidence>
<feature type="binding site" evidence="7">
    <location>
        <position position="411"/>
    </location>
    <ligand>
        <name>substrate</name>
    </ligand>
</feature>
<dbReference type="SUPFAM" id="SSF51445">
    <property type="entry name" value="(Trans)glycosidases"/>
    <property type="match status" value="1"/>
</dbReference>
<dbReference type="InterPro" id="IPR050985">
    <property type="entry name" value="Alpha-glycosidase_related"/>
</dbReference>
<dbReference type="EMBL" id="SMGD01000019">
    <property type="protein sequence ID" value="TCK46319.1"/>
    <property type="molecule type" value="Genomic_DNA"/>
</dbReference>
<dbReference type="GO" id="GO:0016052">
    <property type="term" value="P:carbohydrate catabolic process"/>
    <property type="evidence" value="ECO:0007669"/>
    <property type="project" value="InterPro"/>
</dbReference>
<feature type="binding site" evidence="7">
    <location>
        <position position="510"/>
    </location>
    <ligand>
        <name>substrate</name>
    </ligand>
</feature>
<dbReference type="Proteomes" id="UP000295565">
    <property type="component" value="Unassembled WGS sequence"/>
</dbReference>
<protein>
    <recommendedName>
        <fullName evidence="2 5">Alpha-galactosidase</fullName>
        <ecNumber evidence="2 5">3.2.1.22</ecNumber>
    </recommendedName>
</protein>
<evidence type="ECO:0000256" key="5">
    <source>
        <dbReference type="PIRNR" id="PIRNR005536"/>
    </source>
</evidence>
<reference evidence="9 10" key="1">
    <citation type="submission" date="2019-03" db="EMBL/GenBank/DDBJ databases">
        <title>Genomic Encyclopedia of Type Strains, Phase IV (KMG-IV): sequencing the most valuable type-strain genomes for metagenomic binning, comparative biology and taxonomic classification.</title>
        <authorList>
            <person name="Goeker M."/>
        </authorList>
    </citation>
    <scope>NUCLEOTIDE SEQUENCE [LARGE SCALE GENOMIC DNA]</scope>
    <source>
        <strain evidence="9 10">DSM 18577</strain>
    </source>
</reference>
<dbReference type="AlphaFoldDB" id="A0A4R1J7A5"/>
<dbReference type="InterPro" id="IPR002252">
    <property type="entry name" value="Glyco_hydro_36"/>
</dbReference>